<gene>
    <name evidence="2" type="ORF">SETTUDRAFT_43938</name>
</gene>
<feature type="compositionally biased region" description="Low complexity" evidence="1">
    <location>
        <begin position="520"/>
        <end position="534"/>
    </location>
</feature>
<accession>R0JL33</accession>
<reference evidence="2 3" key="2">
    <citation type="journal article" date="2013" name="PLoS Genet.">
        <title>Comparative genome structure, secondary metabolite, and effector coding capacity across Cochliobolus pathogens.</title>
        <authorList>
            <person name="Condon B.J."/>
            <person name="Leng Y."/>
            <person name="Wu D."/>
            <person name="Bushley K.E."/>
            <person name="Ohm R.A."/>
            <person name="Otillar R."/>
            <person name="Martin J."/>
            <person name="Schackwitz W."/>
            <person name="Grimwood J."/>
            <person name="MohdZainudin N."/>
            <person name="Xue C."/>
            <person name="Wang R."/>
            <person name="Manning V.A."/>
            <person name="Dhillon B."/>
            <person name="Tu Z.J."/>
            <person name="Steffenson B.J."/>
            <person name="Salamov A."/>
            <person name="Sun H."/>
            <person name="Lowry S."/>
            <person name="LaButti K."/>
            <person name="Han J."/>
            <person name="Copeland A."/>
            <person name="Lindquist E."/>
            <person name="Barry K."/>
            <person name="Schmutz J."/>
            <person name="Baker S.E."/>
            <person name="Ciuffetti L.M."/>
            <person name="Grigoriev I.V."/>
            <person name="Zhong S."/>
            <person name="Turgeon B.G."/>
        </authorList>
    </citation>
    <scope>NUCLEOTIDE SEQUENCE [LARGE SCALE GENOMIC DNA]</scope>
    <source>
        <strain evidence="3">28A</strain>
    </source>
</reference>
<dbReference type="STRING" id="671987.R0JL33"/>
<dbReference type="EMBL" id="KB908855">
    <property type="protein sequence ID" value="EOA81988.1"/>
    <property type="molecule type" value="Genomic_DNA"/>
</dbReference>
<feature type="region of interest" description="Disordered" evidence="1">
    <location>
        <begin position="412"/>
        <end position="439"/>
    </location>
</feature>
<dbReference type="Proteomes" id="UP000016935">
    <property type="component" value="Unassembled WGS sequence"/>
</dbReference>
<dbReference type="AlphaFoldDB" id="R0JL33"/>
<sequence length="561" mass="61759">MADALCGPSNALQNFQKHTTVDRTLQQDRLGFRSSPGANAGALDSEFDAFQAGRSGPPQDFQQFAPRFVQPPPQFAQAPHAPDWAADFQRLNIASQPPQVFQQQRPQAASAASAWHQDFLNQQTQAAPAPVLQQNTFGAMPAYTMGGFGGQAYMQTPGFQNAQMSETALGKQRATDAVPAFDEAAFEQAFAQAQQDMMEVAKAEQAHAQPAQEALNLDRPGEMDPLLRRIRETRPAVYSAIQVWSETGLGRTEEAIAYLENMSQMEKNGNLVQDANEGKWILDSLQRIVNRDAPQEVKTRASELISAINERLMSQYPFGSRVPMSEEQVWKDLEAAGYTRTLEPLQQQPEQHQKQEEPKLNEDDEMAATAGKLLERVADNTSEKFQNSQFLSLMRRLRDREVRVQEDKIVEVDGNNNSTTATPGNTYQPQQPHAPSTQIPQIDPTILAHAATDFETPIYSDAGVDPAQQHHQPQINIDTTTTTSAEPQHSNMQPAAPVIRPQMRFIPRHEQDEDLWRTASSSSSSSSSSSTSTSCPGPGRDPFSGLVKGLGIVLDGVDGVL</sequence>
<protein>
    <submittedName>
        <fullName evidence="2">Uncharacterized protein</fullName>
    </submittedName>
</protein>
<reference evidence="2 3" key="1">
    <citation type="journal article" date="2012" name="PLoS Pathog.">
        <title>Diverse lifestyles and strategies of plant pathogenesis encoded in the genomes of eighteen Dothideomycetes fungi.</title>
        <authorList>
            <person name="Ohm R.A."/>
            <person name="Feau N."/>
            <person name="Henrissat B."/>
            <person name="Schoch C.L."/>
            <person name="Horwitz B.A."/>
            <person name="Barry K.W."/>
            <person name="Condon B.J."/>
            <person name="Copeland A.C."/>
            <person name="Dhillon B."/>
            <person name="Glaser F."/>
            <person name="Hesse C.N."/>
            <person name="Kosti I."/>
            <person name="LaButti K."/>
            <person name="Lindquist E.A."/>
            <person name="Lucas S."/>
            <person name="Salamov A.A."/>
            <person name="Bradshaw R.E."/>
            <person name="Ciuffetti L."/>
            <person name="Hamelin R.C."/>
            <person name="Kema G.H.J."/>
            <person name="Lawrence C."/>
            <person name="Scott J.A."/>
            <person name="Spatafora J.W."/>
            <person name="Turgeon B.G."/>
            <person name="de Wit P.J.G.M."/>
            <person name="Zhong S."/>
            <person name="Goodwin S.B."/>
            <person name="Grigoriev I.V."/>
        </authorList>
    </citation>
    <scope>NUCLEOTIDE SEQUENCE [LARGE SCALE GENOMIC DNA]</scope>
    <source>
        <strain evidence="3">28A</strain>
    </source>
</reference>
<keyword evidence="3" id="KW-1185">Reference proteome</keyword>
<evidence type="ECO:0000313" key="2">
    <source>
        <dbReference type="EMBL" id="EOA81988.1"/>
    </source>
</evidence>
<name>R0JL33_EXST2</name>
<proteinExistence type="predicted"/>
<feature type="compositionally biased region" description="Polar residues" evidence="1">
    <location>
        <begin position="414"/>
        <end position="439"/>
    </location>
</feature>
<dbReference type="RefSeq" id="XP_008030154.1">
    <property type="nucleotide sequence ID" value="XM_008031963.1"/>
</dbReference>
<feature type="region of interest" description="Disordered" evidence="1">
    <location>
        <begin position="342"/>
        <end position="362"/>
    </location>
</feature>
<evidence type="ECO:0000256" key="1">
    <source>
        <dbReference type="SAM" id="MobiDB-lite"/>
    </source>
</evidence>
<dbReference type="GeneID" id="19404885"/>
<dbReference type="eggNOG" id="ENOG502S3XI">
    <property type="taxonomic scope" value="Eukaryota"/>
</dbReference>
<evidence type="ECO:0000313" key="3">
    <source>
        <dbReference type="Proteomes" id="UP000016935"/>
    </source>
</evidence>
<feature type="compositionally biased region" description="Basic and acidic residues" evidence="1">
    <location>
        <begin position="351"/>
        <end position="361"/>
    </location>
</feature>
<dbReference type="Gene3D" id="6.10.280.230">
    <property type="match status" value="1"/>
</dbReference>
<feature type="region of interest" description="Disordered" evidence="1">
    <location>
        <begin position="514"/>
        <end position="547"/>
    </location>
</feature>
<organism evidence="2 3">
    <name type="scientific">Exserohilum turcicum (strain 28A)</name>
    <name type="common">Northern leaf blight fungus</name>
    <name type="synonym">Setosphaeria turcica</name>
    <dbReference type="NCBI Taxonomy" id="671987"/>
    <lineage>
        <taxon>Eukaryota</taxon>
        <taxon>Fungi</taxon>
        <taxon>Dikarya</taxon>
        <taxon>Ascomycota</taxon>
        <taxon>Pezizomycotina</taxon>
        <taxon>Dothideomycetes</taxon>
        <taxon>Pleosporomycetidae</taxon>
        <taxon>Pleosporales</taxon>
        <taxon>Pleosporineae</taxon>
        <taxon>Pleosporaceae</taxon>
        <taxon>Exserohilum</taxon>
    </lineage>
</organism>
<dbReference type="HOGENOM" id="CLU_515776_0_0_1"/>
<dbReference type="OrthoDB" id="5407351at2759"/>